<dbReference type="EMBL" id="CP053073">
    <property type="protein sequence ID" value="QJR13529.1"/>
    <property type="molecule type" value="Genomic_DNA"/>
</dbReference>
<accession>A0A6M4H1Y3</accession>
<dbReference type="KEGG" id="upl:DSM104440_00313"/>
<dbReference type="SUPFAM" id="SSF54427">
    <property type="entry name" value="NTF2-like"/>
    <property type="match status" value="1"/>
</dbReference>
<evidence type="ECO:0000256" key="1">
    <source>
        <dbReference type="SAM" id="SignalP"/>
    </source>
</evidence>
<dbReference type="Pfam" id="PF14534">
    <property type="entry name" value="DUF4440"/>
    <property type="match status" value="1"/>
</dbReference>
<dbReference type="Gene3D" id="3.10.450.50">
    <property type="match status" value="1"/>
</dbReference>
<organism evidence="3 4">
    <name type="scientific">Usitatibacter palustris</name>
    <dbReference type="NCBI Taxonomy" id="2732487"/>
    <lineage>
        <taxon>Bacteria</taxon>
        <taxon>Pseudomonadati</taxon>
        <taxon>Pseudomonadota</taxon>
        <taxon>Betaproteobacteria</taxon>
        <taxon>Nitrosomonadales</taxon>
        <taxon>Usitatibacteraceae</taxon>
        <taxon>Usitatibacter</taxon>
    </lineage>
</organism>
<dbReference type="Proteomes" id="UP000503096">
    <property type="component" value="Chromosome"/>
</dbReference>
<dbReference type="RefSeq" id="WP_171160182.1">
    <property type="nucleotide sequence ID" value="NZ_CP053073.1"/>
</dbReference>
<evidence type="ECO:0000313" key="4">
    <source>
        <dbReference type="Proteomes" id="UP000503096"/>
    </source>
</evidence>
<dbReference type="InParanoid" id="A0A6M4H1Y3"/>
<dbReference type="InterPro" id="IPR027843">
    <property type="entry name" value="DUF4440"/>
</dbReference>
<evidence type="ECO:0000313" key="3">
    <source>
        <dbReference type="EMBL" id="QJR13529.1"/>
    </source>
</evidence>
<reference evidence="3 4" key="1">
    <citation type="submission" date="2020-04" db="EMBL/GenBank/DDBJ databases">
        <title>Usitatibacter rugosus gen. nov., sp. nov. and Usitatibacter palustris sp. nov., novel members of Usitatibacteraceae fam. nov. within the order Nitrosomonadales isolated from soil.</title>
        <authorList>
            <person name="Huber K.J."/>
            <person name="Neumann-Schaal M."/>
            <person name="Geppert A."/>
            <person name="Luckner M."/>
            <person name="Wanner G."/>
            <person name="Overmann J."/>
        </authorList>
    </citation>
    <scope>NUCLEOTIDE SEQUENCE [LARGE SCALE GENOMIC DNA]</scope>
    <source>
        <strain evidence="3 4">Swamp67</strain>
    </source>
</reference>
<dbReference type="AlphaFoldDB" id="A0A6M4H1Y3"/>
<sequence>MRLLRVVLLSLAFSLTSQSLLAADVAAAIAALESRLEKGLAARDASALEPLLAEPFTWVHSSDGRIDSRETWLATAARGIALAGQRDARTEHGSSLAVYGGNEPHTAVRVSRVRLVDAAGAKETWLRQTRVYVRGSDGGWRLAVGQGVAMYQGPLLDAALHARYAGTYAIDPGRSLTLKWQDGALLATFPSGAETQIFLASPTEEAVRAEGIGKLRFTLDAQGQPTHAALVRNDKELWRGTRSKP</sequence>
<proteinExistence type="predicted"/>
<feature type="domain" description="DUF4440" evidence="2">
    <location>
        <begin position="29"/>
        <end position="142"/>
    </location>
</feature>
<gene>
    <name evidence="3" type="ORF">DSM104440_00313</name>
</gene>
<feature type="chain" id="PRO_5026866838" description="DUF4440 domain-containing protein" evidence="1">
    <location>
        <begin position="23"/>
        <end position="245"/>
    </location>
</feature>
<evidence type="ECO:0000259" key="2">
    <source>
        <dbReference type="Pfam" id="PF14534"/>
    </source>
</evidence>
<protein>
    <recommendedName>
        <fullName evidence="2">DUF4440 domain-containing protein</fullName>
    </recommendedName>
</protein>
<feature type="signal peptide" evidence="1">
    <location>
        <begin position="1"/>
        <end position="22"/>
    </location>
</feature>
<keyword evidence="1" id="KW-0732">Signal</keyword>
<keyword evidence="4" id="KW-1185">Reference proteome</keyword>
<name>A0A6M4H1Y3_9PROT</name>
<dbReference type="InterPro" id="IPR032710">
    <property type="entry name" value="NTF2-like_dom_sf"/>
</dbReference>